<dbReference type="Proteomes" id="UP000752171">
    <property type="component" value="Unassembled WGS sequence"/>
</dbReference>
<dbReference type="PANTHER" id="PTHR22914">
    <property type="entry name" value="CHITIN SYNTHASE"/>
    <property type="match status" value="1"/>
</dbReference>
<dbReference type="GO" id="GO:0005886">
    <property type="term" value="C:plasma membrane"/>
    <property type="evidence" value="ECO:0007669"/>
    <property type="project" value="UniProtKB-SubCell"/>
</dbReference>
<keyword evidence="9 14" id="KW-0472">Membrane</keyword>
<reference evidence="15 16" key="1">
    <citation type="submission" date="2021-07" db="EMBL/GenBank/DDBJ databases">
        <authorList>
            <person name="Imarazene B."/>
            <person name="Zahm M."/>
            <person name="Klopp C."/>
            <person name="Cabau C."/>
            <person name="Beille S."/>
            <person name="Jouanno E."/>
            <person name="Castinel A."/>
            <person name="Lluch J."/>
            <person name="Gil L."/>
            <person name="Kuchtly C."/>
            <person name="Lopez Roques C."/>
            <person name="Donnadieu C."/>
            <person name="Parrinello H."/>
            <person name="Journot L."/>
            <person name="Du K."/>
            <person name="Schartl M."/>
            <person name="Retaux S."/>
            <person name="Guiguen Y."/>
        </authorList>
    </citation>
    <scope>NUCLEOTIDE SEQUENCE [LARGE SCALE GENOMIC DNA]</scope>
    <source>
        <strain evidence="15">Pach_M1</strain>
        <tissue evidence="15">Testis</tissue>
    </source>
</reference>
<keyword evidence="5" id="KW-0808">Transferase</keyword>
<dbReference type="PANTHER" id="PTHR22914:SF42">
    <property type="entry name" value="CHITIN SYNTHASE"/>
    <property type="match status" value="1"/>
</dbReference>
<dbReference type="GO" id="GO:0006031">
    <property type="term" value="P:chitin biosynthetic process"/>
    <property type="evidence" value="ECO:0007669"/>
    <property type="project" value="TreeGrafter"/>
</dbReference>
<keyword evidence="4" id="KW-0328">Glycosyltransferase</keyword>
<keyword evidence="7 14" id="KW-1133">Transmembrane helix</keyword>
<feature type="transmembrane region" description="Helical" evidence="14">
    <location>
        <begin position="939"/>
        <end position="957"/>
    </location>
</feature>
<feature type="transmembrane region" description="Helical" evidence="14">
    <location>
        <begin position="904"/>
        <end position="927"/>
    </location>
</feature>
<evidence type="ECO:0000256" key="5">
    <source>
        <dbReference type="ARBA" id="ARBA00022679"/>
    </source>
</evidence>
<name>A0A8T2LNT0_ASTMX</name>
<feature type="transmembrane region" description="Helical" evidence="14">
    <location>
        <begin position="208"/>
        <end position="226"/>
    </location>
</feature>
<dbReference type="SUPFAM" id="SSF53448">
    <property type="entry name" value="Nucleotide-diphospho-sugar transferases"/>
    <property type="match status" value="1"/>
</dbReference>
<dbReference type="AlphaFoldDB" id="A0A8T2LNT0"/>
<feature type="compositionally biased region" description="Basic and acidic residues" evidence="13">
    <location>
        <begin position="1048"/>
        <end position="1065"/>
    </location>
</feature>
<evidence type="ECO:0000256" key="9">
    <source>
        <dbReference type="ARBA" id="ARBA00023136"/>
    </source>
</evidence>
<feature type="transmembrane region" description="Helical" evidence="14">
    <location>
        <begin position="78"/>
        <end position="102"/>
    </location>
</feature>
<keyword evidence="8" id="KW-0175">Coiled coil</keyword>
<evidence type="ECO:0000256" key="1">
    <source>
        <dbReference type="ARBA" id="ARBA00004651"/>
    </source>
</evidence>
<feature type="compositionally biased region" description="Polar residues" evidence="13">
    <location>
        <begin position="1226"/>
        <end position="1240"/>
    </location>
</feature>
<feature type="transmembrane region" description="Helical" evidence="14">
    <location>
        <begin position="1182"/>
        <end position="1203"/>
    </location>
</feature>
<evidence type="ECO:0000256" key="6">
    <source>
        <dbReference type="ARBA" id="ARBA00022692"/>
    </source>
</evidence>
<feature type="transmembrane region" description="Helical" evidence="14">
    <location>
        <begin position="963"/>
        <end position="987"/>
    </location>
</feature>
<evidence type="ECO:0000256" key="3">
    <source>
        <dbReference type="ARBA" id="ARBA00022475"/>
    </source>
</evidence>
<feature type="region of interest" description="Disordered" evidence="13">
    <location>
        <begin position="1026"/>
        <end position="1075"/>
    </location>
</feature>
<sequence>MFVLLFIRRAWDACREVPDIQDESNPKKRLRFMKWLSCTIVGVLVFVLALFSKSSFLILVTLGSNSTVSIPAEHKSSALLGIGCVLVGPSVLLLLKSVWKFIFKSAAKPSKKTVLWVLTVESVVACGEVLLTVLAMPHFDIVTNVMILNSVSILSAVLQVAAECCANVQKRDKMVPLSSIIFSLLGYILFIVSYLINEDKPLKLIKPIGLAIFGTICVSLNWWENYSTLFKNHFLEKISEDIARTRNVVCILSSVVKILITALVVGVSVPPAEWLSLKSIPTTVSTTVFGLVAVQIASSAMCRWFAVVACKMHALRRCFVVPMYIASVAVLIVFLIPLVTFYVHPTSSISFCENRTVQHSSPQWLEPSVASLLTEVTGTLCTRLIVVERNIKGLAMLGSYALCWWLGLILGTVYIWFLKIQRIERTQDLFSKQMYEGAFLEQSMLLSTRFEIKKQYKESRNHEILSEDLKGPEDPSSFFLHRSDEPVTVYLCATMWHETYAEMMKIIISMFRLDKYRPKINKPKDATFEFHIYFDDAFKDVNKGKARHANEYAEILVEVIREVYTIFSEDDPCIFKKKPCLPQQKIISTPYGGRLEYTLPKGNTMMVHLKDKQLIRHKKRWSQIMYLYYILGWKLNRKYFKKFEEGSDKKTLREELKKEKENTYILALDGDTDFQPSAVLLLIDRLKLYPEVGAACGRIHPTGTGPMVWYQKFEYAVGHWLQKTAEHVFGCVLCSPGCFSLFRGAALMDDNVMKRYTTRATEASQYVQYDQGEDRWLCTLLLQQGWRVEYNAASDAYTNAPQDFKEFYNQRRRWGPSTMANTIDLLGSGRLTSKRNNSISKPYILYQVISMGASILGPATICLMIAGSFTFIMNMDPNLALLLATVPPTIYLILCFKLKSDTQIQIAAVMSILYAFLMTGTILSIIGDMVKQQTFMTPAGLFLISMTLMYLITAALHPQEFSLIVYGLLYFLCIPSGYLMLVIYSIVNMNNVTWGTRETGGKAKTAAVRAIKKQVMQATCCRCPCGSSTEDGPSNTHELLESSVPEQQDLKVPADSEDAGSRSHESQTQQSPKSWIEELQTKSDDFSLHTAALSEDEVEFWKELQKQYLEPLNENPEQQEKIAKDLKDLRNKVTFGFFICNAIWLVATMFLQAIGNSISLSIPKIYPNGTLAEGESFSVDPISLMFLLSFALLLFMQFFAMLYHRIYTLIHFVAYVDTESKAVQKQSSQKTPKALETSSHNKNKPDTSICIQNPAAEETGAWV</sequence>
<dbReference type="EMBL" id="JAICCE010000009">
    <property type="protein sequence ID" value="KAG9273110.1"/>
    <property type="molecule type" value="Genomic_DNA"/>
</dbReference>
<feature type="region of interest" description="Disordered" evidence="13">
    <location>
        <begin position="1226"/>
        <end position="1250"/>
    </location>
</feature>
<feature type="transmembrane region" description="Helical" evidence="14">
    <location>
        <begin position="397"/>
        <end position="417"/>
    </location>
</feature>
<evidence type="ECO:0000256" key="8">
    <source>
        <dbReference type="ARBA" id="ARBA00023054"/>
    </source>
</evidence>
<evidence type="ECO:0000256" key="12">
    <source>
        <dbReference type="ARBA" id="ARBA00048014"/>
    </source>
</evidence>
<evidence type="ECO:0000256" key="11">
    <source>
        <dbReference type="ARBA" id="ARBA00046329"/>
    </source>
</evidence>
<dbReference type="CDD" id="cd04190">
    <property type="entry name" value="Chitin_synth_C"/>
    <property type="match status" value="1"/>
</dbReference>
<keyword evidence="6 14" id="KW-0812">Transmembrane</keyword>
<evidence type="ECO:0000256" key="13">
    <source>
        <dbReference type="SAM" id="MobiDB-lite"/>
    </source>
</evidence>
<dbReference type="FunFam" id="3.90.550.10:FF:000139">
    <property type="entry name" value="Chitin synthase 8"/>
    <property type="match status" value="1"/>
</dbReference>
<feature type="transmembrane region" description="Helical" evidence="14">
    <location>
        <begin position="287"/>
        <end position="306"/>
    </location>
</feature>
<feature type="transmembrane region" description="Helical" evidence="14">
    <location>
        <begin position="843"/>
        <end position="867"/>
    </location>
</feature>
<feature type="transmembrane region" description="Helical" evidence="14">
    <location>
        <begin position="1133"/>
        <end position="1154"/>
    </location>
</feature>
<evidence type="ECO:0000313" key="16">
    <source>
        <dbReference type="Proteomes" id="UP000752171"/>
    </source>
</evidence>
<comment type="catalytic activity">
    <reaction evidence="12">
        <text>[(1-&gt;4)-N-acetyl-beta-D-glucosaminyl](n) + UDP-N-acetyl-alpha-D-glucosamine = [(1-&gt;4)-N-acetyl-beta-D-glucosaminyl](n+1) + UDP + H(+)</text>
        <dbReference type="Rhea" id="RHEA:16637"/>
        <dbReference type="Rhea" id="RHEA-COMP:9593"/>
        <dbReference type="Rhea" id="RHEA-COMP:9595"/>
        <dbReference type="ChEBI" id="CHEBI:15378"/>
        <dbReference type="ChEBI" id="CHEBI:17029"/>
        <dbReference type="ChEBI" id="CHEBI:57705"/>
        <dbReference type="ChEBI" id="CHEBI:58223"/>
        <dbReference type="EC" id="2.4.1.16"/>
    </reaction>
</comment>
<dbReference type="InterPro" id="IPR004835">
    <property type="entry name" value="Chitin_synth"/>
</dbReference>
<feature type="transmembrane region" description="Helical" evidence="14">
    <location>
        <begin position="247"/>
        <end position="267"/>
    </location>
</feature>
<dbReference type="InterPro" id="IPR029044">
    <property type="entry name" value="Nucleotide-diphossugar_trans"/>
</dbReference>
<proteinExistence type="inferred from homology"/>
<feature type="transmembrane region" description="Helical" evidence="14">
    <location>
        <begin position="114"/>
        <end position="135"/>
    </location>
</feature>
<feature type="compositionally biased region" description="Polar residues" evidence="13">
    <location>
        <begin position="1026"/>
        <end position="1037"/>
    </location>
</feature>
<dbReference type="GO" id="GO:0004100">
    <property type="term" value="F:chitin synthase activity"/>
    <property type="evidence" value="ECO:0007669"/>
    <property type="project" value="UniProtKB-EC"/>
</dbReference>
<evidence type="ECO:0000256" key="10">
    <source>
        <dbReference type="ARBA" id="ARBA00023180"/>
    </source>
</evidence>
<feature type="transmembrane region" description="Helical" evidence="14">
    <location>
        <begin position="318"/>
        <end position="344"/>
    </location>
</feature>
<evidence type="ECO:0000256" key="2">
    <source>
        <dbReference type="ARBA" id="ARBA00012543"/>
    </source>
</evidence>
<keyword evidence="10" id="KW-0325">Glycoprotein</keyword>
<evidence type="ECO:0000256" key="14">
    <source>
        <dbReference type="SAM" id="Phobius"/>
    </source>
</evidence>
<gene>
    <name evidence="15" type="ORF">AMEX_G12207</name>
</gene>
<protein>
    <recommendedName>
        <fullName evidence="2">chitin synthase</fullName>
        <ecNumber evidence="2">2.4.1.16</ecNumber>
    </recommendedName>
</protein>
<comment type="subcellular location">
    <subcellularLocation>
        <location evidence="1">Cell membrane</location>
        <topology evidence="1">Multi-pass membrane protein</topology>
    </subcellularLocation>
</comment>
<dbReference type="EC" id="2.4.1.16" evidence="2"/>
<feature type="transmembrane region" description="Helical" evidence="14">
    <location>
        <begin position="174"/>
        <end position="196"/>
    </location>
</feature>
<evidence type="ECO:0000313" key="15">
    <source>
        <dbReference type="EMBL" id="KAG9273110.1"/>
    </source>
</evidence>
<comment type="similarity">
    <text evidence="11">Belongs to the chitin synthase family. Class IV subfamily.</text>
</comment>
<dbReference type="Pfam" id="PF03142">
    <property type="entry name" value="Chitin_synth_2"/>
    <property type="match status" value="1"/>
</dbReference>
<organism evidence="15 16">
    <name type="scientific">Astyanax mexicanus</name>
    <name type="common">Blind cave fish</name>
    <name type="synonym">Astyanax fasciatus mexicanus</name>
    <dbReference type="NCBI Taxonomy" id="7994"/>
    <lineage>
        <taxon>Eukaryota</taxon>
        <taxon>Metazoa</taxon>
        <taxon>Chordata</taxon>
        <taxon>Craniata</taxon>
        <taxon>Vertebrata</taxon>
        <taxon>Euteleostomi</taxon>
        <taxon>Actinopterygii</taxon>
        <taxon>Neopterygii</taxon>
        <taxon>Teleostei</taxon>
        <taxon>Ostariophysi</taxon>
        <taxon>Characiformes</taxon>
        <taxon>Characoidei</taxon>
        <taxon>Acestrorhamphidae</taxon>
        <taxon>Acestrorhamphinae</taxon>
        <taxon>Astyanax</taxon>
    </lineage>
</organism>
<evidence type="ECO:0000256" key="4">
    <source>
        <dbReference type="ARBA" id="ARBA00022676"/>
    </source>
</evidence>
<accession>A0A8T2LNT0</accession>
<evidence type="ECO:0000256" key="7">
    <source>
        <dbReference type="ARBA" id="ARBA00022989"/>
    </source>
</evidence>
<feature type="transmembrane region" description="Helical" evidence="14">
    <location>
        <begin position="35"/>
        <end position="58"/>
    </location>
</feature>
<comment type="caution">
    <text evidence="15">The sequence shown here is derived from an EMBL/GenBank/DDBJ whole genome shotgun (WGS) entry which is preliminary data.</text>
</comment>
<keyword evidence="3" id="KW-1003">Cell membrane</keyword>
<feature type="transmembrane region" description="Helical" evidence="14">
    <location>
        <begin position="141"/>
        <end position="162"/>
    </location>
</feature>